<dbReference type="SUPFAM" id="SSF57863">
    <property type="entry name" value="ArfGap/RecO-like zinc finger"/>
    <property type="match status" value="1"/>
</dbReference>
<dbReference type="InterPro" id="IPR052248">
    <property type="entry name" value="Arf-GAP_FG-repeat_protein"/>
</dbReference>
<comment type="caution">
    <text evidence="8">The sequence shown here is derived from an EMBL/GenBank/DDBJ whole genome shotgun (WGS) entry which is preliminary data.</text>
</comment>
<dbReference type="Proteomes" id="UP000827092">
    <property type="component" value="Unassembled WGS sequence"/>
</dbReference>
<feature type="region of interest" description="Disordered" evidence="6">
    <location>
        <begin position="187"/>
        <end position="213"/>
    </location>
</feature>
<keyword evidence="4" id="KW-0862">Zinc</keyword>
<dbReference type="PROSITE" id="PS50115">
    <property type="entry name" value="ARFGAP"/>
    <property type="match status" value="1"/>
</dbReference>
<accession>A0AAV6VDM2</accession>
<keyword evidence="3 5" id="KW-0863">Zinc-finger</keyword>
<reference evidence="8 9" key="1">
    <citation type="journal article" date="2022" name="Nat. Ecol. Evol.">
        <title>A masculinizing supergene underlies an exaggerated male reproductive morph in a spider.</title>
        <authorList>
            <person name="Hendrickx F."/>
            <person name="De Corte Z."/>
            <person name="Sonet G."/>
            <person name="Van Belleghem S.M."/>
            <person name="Kostlbacher S."/>
            <person name="Vangestel C."/>
        </authorList>
    </citation>
    <scope>NUCLEOTIDE SEQUENCE [LARGE SCALE GENOMIC DNA]</scope>
    <source>
        <strain evidence="8">W744_W776</strain>
    </source>
</reference>
<proteinExistence type="predicted"/>
<evidence type="ECO:0000256" key="1">
    <source>
        <dbReference type="ARBA" id="ARBA00022723"/>
    </source>
</evidence>
<sequence>MAFSRRRAAEDKNTKHLRELASLPANKQCFDCLQRGPTYINVTIGSFVCTTCSGILRGLTPPHRVKSISMTTFTPEEIEYLKSKGNEYCKYVWLGKFDISSNSIESEVSDDQRKRDFMIQKYEKKRWYVEPDVAVKKMQSDASLRPKQVAPQYQNLNSRSNIPETQPLSRLLGKSPTPLVVQNNQNTETWPHPVSSASASTISTKTAAQNNGSRSIDWLSEFAGTTTKTNPPIPLSNSSTANGDFANFENAFSSNNSIEKSAPPPTQPAHLPSSTSLDAYPMQSRKNQPITGFGAPTSNAQILPLSTSQPLVGLGEPPTKPQVPPLLTQTQQSSNADRYAALADLDSLFHQPTTAKAPSWTVETSSSGSLHEVSAPSTKSSAPSNPFAAATELWNQPQPAKSTFQSANPFQTEGLYNESSTSNNPAFAPFQIPMVGNSPSDDSVRNQFNANFPAFQEMCANPAFPVQQTLTSPTNGYGTSLHQNGGGLVSPTAGTWNMPTNLPMWSSSQTGLGGLFGNDNKPSEPAQHADWIQNPVNPFAVPSSSSGFSVAPKNNCNPFL</sequence>
<feature type="region of interest" description="Disordered" evidence="6">
    <location>
        <begin position="139"/>
        <end position="174"/>
    </location>
</feature>
<feature type="region of interest" description="Disordered" evidence="6">
    <location>
        <begin position="227"/>
        <end position="333"/>
    </location>
</feature>
<dbReference type="EMBL" id="JAFNEN010000108">
    <property type="protein sequence ID" value="KAG8194153.1"/>
    <property type="molecule type" value="Genomic_DNA"/>
</dbReference>
<dbReference type="InterPro" id="IPR001164">
    <property type="entry name" value="ArfGAP_dom"/>
</dbReference>
<evidence type="ECO:0000259" key="7">
    <source>
        <dbReference type="PROSITE" id="PS50115"/>
    </source>
</evidence>
<dbReference type="FunFam" id="1.10.220.150:FF:000005">
    <property type="entry name" value="Arf-GAP domain and FG repeat-containing protein 1"/>
    <property type="match status" value="1"/>
</dbReference>
<dbReference type="PRINTS" id="PR00405">
    <property type="entry name" value="REVINTRACTNG"/>
</dbReference>
<dbReference type="InterPro" id="IPR037278">
    <property type="entry name" value="ARFGAP/RecO"/>
</dbReference>
<dbReference type="GO" id="GO:0008270">
    <property type="term" value="F:zinc ion binding"/>
    <property type="evidence" value="ECO:0007669"/>
    <property type="project" value="UniProtKB-KW"/>
</dbReference>
<dbReference type="Gene3D" id="1.10.220.150">
    <property type="entry name" value="Arf GTPase activating protein"/>
    <property type="match status" value="1"/>
</dbReference>
<organism evidence="8 9">
    <name type="scientific">Oedothorax gibbosus</name>
    <dbReference type="NCBI Taxonomy" id="931172"/>
    <lineage>
        <taxon>Eukaryota</taxon>
        <taxon>Metazoa</taxon>
        <taxon>Ecdysozoa</taxon>
        <taxon>Arthropoda</taxon>
        <taxon>Chelicerata</taxon>
        <taxon>Arachnida</taxon>
        <taxon>Araneae</taxon>
        <taxon>Araneomorphae</taxon>
        <taxon>Entelegynae</taxon>
        <taxon>Araneoidea</taxon>
        <taxon>Linyphiidae</taxon>
        <taxon>Erigoninae</taxon>
        <taxon>Oedothorax</taxon>
    </lineage>
</organism>
<dbReference type="GO" id="GO:0005096">
    <property type="term" value="F:GTPase activator activity"/>
    <property type="evidence" value="ECO:0007669"/>
    <property type="project" value="InterPro"/>
</dbReference>
<feature type="compositionally biased region" description="Polar residues" evidence="6">
    <location>
        <begin position="284"/>
        <end position="310"/>
    </location>
</feature>
<feature type="domain" description="Arf-GAP" evidence="7">
    <location>
        <begin position="14"/>
        <end position="142"/>
    </location>
</feature>
<name>A0AAV6VDM2_9ARAC</name>
<dbReference type="PANTHER" id="PTHR46134">
    <property type="entry name" value="DRONGO, ISOFORM F"/>
    <property type="match status" value="1"/>
</dbReference>
<feature type="compositionally biased region" description="Polar residues" evidence="6">
    <location>
        <begin position="227"/>
        <end position="242"/>
    </location>
</feature>
<dbReference type="AlphaFoldDB" id="A0AAV6VDM2"/>
<dbReference type="CDD" id="cd08838">
    <property type="entry name" value="ArfGap_AGFG"/>
    <property type="match status" value="1"/>
</dbReference>
<feature type="compositionally biased region" description="Low complexity" evidence="6">
    <location>
        <begin position="245"/>
        <end position="257"/>
    </location>
</feature>
<dbReference type="GO" id="GO:0005737">
    <property type="term" value="C:cytoplasm"/>
    <property type="evidence" value="ECO:0007669"/>
    <property type="project" value="TreeGrafter"/>
</dbReference>
<gene>
    <name evidence="8" type="ORF">JTE90_000991</name>
</gene>
<feature type="compositionally biased region" description="Polar residues" evidence="6">
    <location>
        <begin position="151"/>
        <end position="168"/>
    </location>
</feature>
<evidence type="ECO:0000256" key="5">
    <source>
        <dbReference type="PROSITE-ProRule" id="PRU00288"/>
    </source>
</evidence>
<dbReference type="InterPro" id="IPR038508">
    <property type="entry name" value="ArfGAP_dom_sf"/>
</dbReference>
<dbReference type="PANTHER" id="PTHR46134:SF3">
    <property type="entry name" value="ARFGAP WITH FG REPEATS 1"/>
    <property type="match status" value="1"/>
</dbReference>
<evidence type="ECO:0000256" key="3">
    <source>
        <dbReference type="ARBA" id="ARBA00022771"/>
    </source>
</evidence>
<feature type="compositionally biased region" description="Low complexity" evidence="6">
    <location>
        <begin position="195"/>
        <end position="208"/>
    </location>
</feature>
<dbReference type="GO" id="GO:0016020">
    <property type="term" value="C:membrane"/>
    <property type="evidence" value="ECO:0007669"/>
    <property type="project" value="TreeGrafter"/>
</dbReference>
<keyword evidence="2" id="KW-0677">Repeat</keyword>
<keyword evidence="1" id="KW-0479">Metal-binding</keyword>
<evidence type="ECO:0000256" key="2">
    <source>
        <dbReference type="ARBA" id="ARBA00022737"/>
    </source>
</evidence>
<evidence type="ECO:0000313" key="9">
    <source>
        <dbReference type="Proteomes" id="UP000827092"/>
    </source>
</evidence>
<dbReference type="Pfam" id="PF01412">
    <property type="entry name" value="ArfGap"/>
    <property type="match status" value="1"/>
</dbReference>
<evidence type="ECO:0000256" key="4">
    <source>
        <dbReference type="ARBA" id="ARBA00022833"/>
    </source>
</evidence>
<evidence type="ECO:0000313" key="8">
    <source>
        <dbReference type="EMBL" id="KAG8194153.1"/>
    </source>
</evidence>
<evidence type="ECO:0000256" key="6">
    <source>
        <dbReference type="SAM" id="MobiDB-lite"/>
    </source>
</evidence>
<protein>
    <recommendedName>
        <fullName evidence="7">Arf-GAP domain-containing protein</fullName>
    </recommendedName>
</protein>
<keyword evidence="9" id="KW-1185">Reference proteome</keyword>
<dbReference type="SMART" id="SM00105">
    <property type="entry name" value="ArfGap"/>
    <property type="match status" value="1"/>
</dbReference>